<protein>
    <submittedName>
        <fullName evidence="1">Uncharacterized protein</fullName>
    </submittedName>
</protein>
<keyword evidence="2" id="KW-1185">Reference proteome</keyword>
<reference evidence="1" key="1">
    <citation type="submission" date="2023-07" db="EMBL/GenBank/DDBJ databases">
        <title>Gilvimarinus algae sp. nov., isolated from the surface of Kelp.</title>
        <authorList>
            <person name="Sun Y.Y."/>
            <person name="Gong Y."/>
            <person name="Du Z.J."/>
        </authorList>
    </citation>
    <scope>NUCLEOTIDE SEQUENCE</scope>
    <source>
        <strain evidence="1">SDUM040014</strain>
    </source>
</reference>
<proteinExistence type="predicted"/>
<evidence type="ECO:0000313" key="1">
    <source>
        <dbReference type="EMBL" id="MDO3380844.1"/>
    </source>
</evidence>
<organism evidence="1 2">
    <name type="scientific">Gilvimarinus algae</name>
    <dbReference type="NCBI Taxonomy" id="3058037"/>
    <lineage>
        <taxon>Bacteria</taxon>
        <taxon>Pseudomonadati</taxon>
        <taxon>Pseudomonadota</taxon>
        <taxon>Gammaproteobacteria</taxon>
        <taxon>Cellvibrionales</taxon>
        <taxon>Cellvibrionaceae</taxon>
        <taxon>Gilvimarinus</taxon>
    </lineage>
</organism>
<name>A0ABT8TB81_9GAMM</name>
<accession>A0ABT8TB81</accession>
<dbReference type="RefSeq" id="WP_302710965.1">
    <property type="nucleotide sequence ID" value="NZ_JAULRT010000032.1"/>
</dbReference>
<comment type="caution">
    <text evidence="1">The sequence shown here is derived from an EMBL/GenBank/DDBJ whole genome shotgun (WGS) entry which is preliminary data.</text>
</comment>
<dbReference type="Proteomes" id="UP001168380">
    <property type="component" value="Unassembled WGS sequence"/>
</dbReference>
<sequence>MLFRLTLVTLIVMIATARLYGPEIAERLAGDSVPAAHEEAFNPFEDLLDTVQGVVNKLRGH</sequence>
<dbReference type="EMBL" id="JAULRT010000032">
    <property type="protein sequence ID" value="MDO3380844.1"/>
    <property type="molecule type" value="Genomic_DNA"/>
</dbReference>
<gene>
    <name evidence="1" type="ORF">QWI16_01580</name>
</gene>
<evidence type="ECO:0000313" key="2">
    <source>
        <dbReference type="Proteomes" id="UP001168380"/>
    </source>
</evidence>